<reference evidence="2" key="1">
    <citation type="submission" date="2023-06" db="EMBL/GenBank/DDBJ databases">
        <title>Phylogenetic Diversity of Rhizobium strains.</title>
        <authorList>
            <person name="Moura F.T."/>
            <person name="Helene L.C.F."/>
            <person name="Hungria M."/>
        </authorList>
    </citation>
    <scope>NUCLEOTIDE SEQUENCE</scope>
    <source>
        <strain evidence="2">CCGE526</strain>
    </source>
</reference>
<feature type="region of interest" description="Disordered" evidence="1">
    <location>
        <begin position="21"/>
        <end position="50"/>
    </location>
</feature>
<protein>
    <recommendedName>
        <fullName evidence="4">Basal-body rod modification protein FlgD</fullName>
    </recommendedName>
</protein>
<dbReference type="Proteomes" id="UP001172645">
    <property type="component" value="Unassembled WGS sequence"/>
</dbReference>
<name>A0ABT7JS08_9HYPH</name>
<gene>
    <name evidence="2" type="ORF">PY649_09530</name>
</gene>
<comment type="caution">
    <text evidence="2">The sequence shown here is derived from an EMBL/GenBank/DDBJ whole genome shotgun (WGS) entry which is preliminary data.</text>
</comment>
<evidence type="ECO:0000313" key="3">
    <source>
        <dbReference type="Proteomes" id="UP001172645"/>
    </source>
</evidence>
<proteinExistence type="predicted"/>
<evidence type="ECO:0000313" key="2">
    <source>
        <dbReference type="EMBL" id="MDL2399134.1"/>
    </source>
</evidence>
<evidence type="ECO:0008006" key="4">
    <source>
        <dbReference type="Google" id="ProtNLM"/>
    </source>
</evidence>
<sequence>MVSALTTTRLLASQMALQLLQTPDPSQDSSSDPLLGSSSGSDLSNLPSQSQASLTNMLNGLSANQTDNTAAQPDPDLTSSSFMDLLKQNLQDAVKSEGTGGQAQAMLDALDNGTLTVSDPTKGASIKAWDVNAASEQGMTSKTADTIPTSDWNDFLKAHLERGSDGTFVKNTDGSFVDKTTGSEAYFGQVGSQYYYITWPSASATSDTNASSSDASAAADKASA</sequence>
<dbReference type="RefSeq" id="WP_285868051.1">
    <property type="nucleotide sequence ID" value="NZ_JARFYM010000005.1"/>
</dbReference>
<keyword evidence="3" id="KW-1185">Reference proteome</keyword>
<accession>A0ABT7JS08</accession>
<evidence type="ECO:0000256" key="1">
    <source>
        <dbReference type="SAM" id="MobiDB-lite"/>
    </source>
</evidence>
<organism evidence="2 3">
    <name type="scientific">Rhizobium mayense</name>
    <dbReference type="NCBI Taxonomy" id="1312184"/>
    <lineage>
        <taxon>Bacteria</taxon>
        <taxon>Pseudomonadati</taxon>
        <taxon>Pseudomonadota</taxon>
        <taxon>Alphaproteobacteria</taxon>
        <taxon>Hyphomicrobiales</taxon>
        <taxon>Rhizobiaceae</taxon>
        <taxon>Rhizobium/Agrobacterium group</taxon>
        <taxon>Rhizobium</taxon>
    </lineage>
</organism>
<feature type="region of interest" description="Disordered" evidence="1">
    <location>
        <begin position="203"/>
        <end position="224"/>
    </location>
</feature>
<dbReference type="EMBL" id="JARFYM010000005">
    <property type="protein sequence ID" value="MDL2399134.1"/>
    <property type="molecule type" value="Genomic_DNA"/>
</dbReference>